<feature type="transmembrane region" description="Helical" evidence="2">
    <location>
        <begin position="128"/>
        <end position="144"/>
    </location>
</feature>
<feature type="compositionally biased region" description="Acidic residues" evidence="1">
    <location>
        <begin position="60"/>
        <end position="80"/>
    </location>
</feature>
<feature type="compositionally biased region" description="Low complexity" evidence="1">
    <location>
        <begin position="1"/>
        <end position="18"/>
    </location>
</feature>
<reference evidence="3 4" key="1">
    <citation type="journal article" date="2017" name="PLoS Biol.">
        <title>The sea cucumber genome provides insights into morphological evolution and visceral regeneration.</title>
        <authorList>
            <person name="Zhang X."/>
            <person name="Sun L."/>
            <person name="Yuan J."/>
            <person name="Sun Y."/>
            <person name="Gao Y."/>
            <person name="Zhang L."/>
            <person name="Li S."/>
            <person name="Dai H."/>
            <person name="Hamel J.F."/>
            <person name="Liu C."/>
            <person name="Yu Y."/>
            <person name="Liu S."/>
            <person name="Lin W."/>
            <person name="Guo K."/>
            <person name="Jin S."/>
            <person name="Xu P."/>
            <person name="Storey K.B."/>
            <person name="Huan P."/>
            <person name="Zhang T."/>
            <person name="Zhou Y."/>
            <person name="Zhang J."/>
            <person name="Lin C."/>
            <person name="Li X."/>
            <person name="Xing L."/>
            <person name="Huo D."/>
            <person name="Sun M."/>
            <person name="Wang L."/>
            <person name="Mercier A."/>
            <person name="Li F."/>
            <person name="Yang H."/>
            <person name="Xiang J."/>
        </authorList>
    </citation>
    <scope>NUCLEOTIDE SEQUENCE [LARGE SCALE GENOMIC DNA]</scope>
    <source>
        <strain evidence="3">Shaxun</strain>
        <tissue evidence="3">Muscle</tissue>
    </source>
</reference>
<sequence>MASSRNSRVSPSPRPGSSGTVLSREDELEMDKITNEDPSPRPVSSASRQAWKDNEGFDMASEEPDNYDEQDGSSDEDEDGDHAPTAMESEVYMGTDMKAMDLKTARAKEDHARAGLCRKIMRGIRCKYNSKFLFLGWWTLGIYPQETIGSSPRLTITLLTYLGLTGPNVILATALYSITAILPMHRSPIGLPVPVQIS</sequence>
<protein>
    <submittedName>
        <fullName evidence="3">Putative polycystic kidney disease protein 2</fullName>
    </submittedName>
</protein>
<feature type="region of interest" description="Disordered" evidence="1">
    <location>
        <begin position="1"/>
        <end position="92"/>
    </location>
</feature>
<keyword evidence="2" id="KW-0472">Membrane</keyword>
<dbReference type="AlphaFoldDB" id="A0A2G8JLN4"/>
<gene>
    <name evidence="3" type="ORF">BSL78_26511</name>
</gene>
<evidence type="ECO:0000256" key="1">
    <source>
        <dbReference type="SAM" id="MobiDB-lite"/>
    </source>
</evidence>
<dbReference type="Proteomes" id="UP000230750">
    <property type="component" value="Unassembled WGS sequence"/>
</dbReference>
<evidence type="ECO:0000313" key="4">
    <source>
        <dbReference type="Proteomes" id="UP000230750"/>
    </source>
</evidence>
<organism evidence="3 4">
    <name type="scientific">Stichopus japonicus</name>
    <name type="common">Sea cucumber</name>
    <dbReference type="NCBI Taxonomy" id="307972"/>
    <lineage>
        <taxon>Eukaryota</taxon>
        <taxon>Metazoa</taxon>
        <taxon>Echinodermata</taxon>
        <taxon>Eleutherozoa</taxon>
        <taxon>Echinozoa</taxon>
        <taxon>Holothuroidea</taxon>
        <taxon>Aspidochirotacea</taxon>
        <taxon>Aspidochirotida</taxon>
        <taxon>Stichopodidae</taxon>
        <taxon>Apostichopus</taxon>
    </lineage>
</organism>
<keyword evidence="2" id="KW-0812">Transmembrane</keyword>
<feature type="transmembrane region" description="Helical" evidence="2">
    <location>
        <begin position="156"/>
        <end position="178"/>
    </location>
</feature>
<keyword evidence="4" id="KW-1185">Reference proteome</keyword>
<evidence type="ECO:0000256" key="2">
    <source>
        <dbReference type="SAM" id="Phobius"/>
    </source>
</evidence>
<feature type="compositionally biased region" description="Basic and acidic residues" evidence="1">
    <location>
        <begin position="30"/>
        <end position="39"/>
    </location>
</feature>
<evidence type="ECO:0000313" key="3">
    <source>
        <dbReference type="EMBL" id="PIK36657.1"/>
    </source>
</evidence>
<proteinExistence type="predicted"/>
<comment type="caution">
    <text evidence="3">The sequence shown here is derived from an EMBL/GenBank/DDBJ whole genome shotgun (WGS) entry which is preliminary data.</text>
</comment>
<keyword evidence="2" id="KW-1133">Transmembrane helix</keyword>
<dbReference type="EMBL" id="MRZV01001638">
    <property type="protein sequence ID" value="PIK36657.1"/>
    <property type="molecule type" value="Genomic_DNA"/>
</dbReference>
<accession>A0A2G8JLN4</accession>
<name>A0A2G8JLN4_STIJA</name>